<dbReference type="Proteomes" id="UP000000763">
    <property type="component" value="Chromosome 6"/>
</dbReference>
<evidence type="ECO:0000313" key="1">
    <source>
        <dbReference type="EMBL" id="BAD53520.1"/>
    </source>
</evidence>
<dbReference type="AlphaFoldDB" id="Q5Z9V3"/>
<gene>
    <name evidence="1" type="primary">P0528B02.23</name>
</gene>
<sequence length="62" mass="6424">MPIHLTMDAVQPSNASINRVHLVYVLVRRLALVGSLVGRGGLRLPAGGAGAAMTGTCPELFP</sequence>
<dbReference type="EMBL" id="AP003575">
    <property type="protein sequence ID" value="BAD53520.1"/>
    <property type="molecule type" value="Genomic_DNA"/>
</dbReference>
<protein>
    <submittedName>
        <fullName evidence="1">Uncharacterized protein</fullName>
    </submittedName>
</protein>
<name>Q5Z9V3_ORYSJ</name>
<proteinExistence type="predicted"/>
<evidence type="ECO:0000313" key="2">
    <source>
        <dbReference type="Proteomes" id="UP000000763"/>
    </source>
</evidence>
<reference evidence="2" key="1">
    <citation type="journal article" date="2005" name="Nature">
        <title>The map-based sequence of the rice genome.</title>
        <authorList>
            <consortium name="International rice genome sequencing project (IRGSP)"/>
            <person name="Matsumoto T."/>
            <person name="Wu J."/>
            <person name="Kanamori H."/>
            <person name="Katayose Y."/>
            <person name="Fujisawa M."/>
            <person name="Namiki N."/>
            <person name="Mizuno H."/>
            <person name="Yamamoto K."/>
            <person name="Antonio B.A."/>
            <person name="Baba T."/>
            <person name="Sakata K."/>
            <person name="Nagamura Y."/>
            <person name="Aoki H."/>
            <person name="Arikawa K."/>
            <person name="Arita K."/>
            <person name="Bito T."/>
            <person name="Chiden Y."/>
            <person name="Fujitsuka N."/>
            <person name="Fukunaka R."/>
            <person name="Hamada M."/>
            <person name="Harada C."/>
            <person name="Hayashi A."/>
            <person name="Hijishita S."/>
            <person name="Honda M."/>
            <person name="Hosokawa S."/>
            <person name="Ichikawa Y."/>
            <person name="Idonuma A."/>
            <person name="Iijima M."/>
            <person name="Ikeda M."/>
            <person name="Ikeno M."/>
            <person name="Ito K."/>
            <person name="Ito S."/>
            <person name="Ito T."/>
            <person name="Ito Y."/>
            <person name="Ito Y."/>
            <person name="Iwabuchi A."/>
            <person name="Kamiya K."/>
            <person name="Karasawa W."/>
            <person name="Kurita K."/>
            <person name="Katagiri S."/>
            <person name="Kikuta A."/>
            <person name="Kobayashi H."/>
            <person name="Kobayashi N."/>
            <person name="Machita K."/>
            <person name="Maehara T."/>
            <person name="Masukawa M."/>
            <person name="Mizubayashi T."/>
            <person name="Mukai Y."/>
            <person name="Nagasaki H."/>
            <person name="Nagata Y."/>
            <person name="Naito S."/>
            <person name="Nakashima M."/>
            <person name="Nakama Y."/>
            <person name="Nakamichi Y."/>
            <person name="Nakamura M."/>
            <person name="Meguro A."/>
            <person name="Negishi M."/>
            <person name="Ohta I."/>
            <person name="Ohta T."/>
            <person name="Okamoto M."/>
            <person name="Ono N."/>
            <person name="Saji S."/>
            <person name="Sakaguchi M."/>
            <person name="Sakai K."/>
            <person name="Shibata M."/>
            <person name="Shimokawa T."/>
            <person name="Song J."/>
            <person name="Takazaki Y."/>
            <person name="Terasawa K."/>
            <person name="Tsugane M."/>
            <person name="Tsuji K."/>
            <person name="Ueda S."/>
            <person name="Waki K."/>
            <person name="Yamagata H."/>
            <person name="Yamamoto M."/>
            <person name="Yamamoto S."/>
            <person name="Yamane H."/>
            <person name="Yoshiki S."/>
            <person name="Yoshihara R."/>
            <person name="Yukawa K."/>
            <person name="Zhong H."/>
            <person name="Yano M."/>
            <person name="Yuan Q."/>
            <person name="Ouyang S."/>
            <person name="Liu J."/>
            <person name="Jones K.M."/>
            <person name="Gansberger K."/>
            <person name="Moffat K."/>
            <person name="Hill J."/>
            <person name="Bera J."/>
            <person name="Fadrosh D."/>
            <person name="Jin S."/>
            <person name="Johri S."/>
            <person name="Kim M."/>
            <person name="Overton L."/>
            <person name="Reardon M."/>
            <person name="Tsitrin T."/>
            <person name="Vuong H."/>
            <person name="Weaver B."/>
            <person name="Ciecko A."/>
            <person name="Tallon L."/>
            <person name="Jackson J."/>
            <person name="Pai G."/>
            <person name="Aken S.V."/>
            <person name="Utterback T."/>
            <person name="Reidmuller S."/>
            <person name="Feldblyum T."/>
            <person name="Hsiao J."/>
            <person name="Zismann V."/>
            <person name="Iobst S."/>
            <person name="de Vazeille A.R."/>
            <person name="Buell C.R."/>
            <person name="Ying K."/>
            <person name="Li Y."/>
            <person name="Lu T."/>
            <person name="Huang Y."/>
            <person name="Zhao Q."/>
            <person name="Feng Q."/>
            <person name="Zhang L."/>
            <person name="Zhu J."/>
            <person name="Weng Q."/>
            <person name="Mu J."/>
            <person name="Lu Y."/>
            <person name="Fan D."/>
            <person name="Liu Y."/>
            <person name="Guan J."/>
            <person name="Zhang Y."/>
            <person name="Yu S."/>
            <person name="Liu X."/>
            <person name="Zhang Y."/>
            <person name="Hong G."/>
            <person name="Han B."/>
            <person name="Choisne N."/>
            <person name="Demange N."/>
            <person name="Orjeda G."/>
            <person name="Samain S."/>
            <person name="Cattolico L."/>
            <person name="Pelletier E."/>
            <person name="Couloux A."/>
            <person name="Segurens B."/>
            <person name="Wincker P."/>
            <person name="D'Hont A."/>
            <person name="Scarpelli C."/>
            <person name="Weissenbach J."/>
            <person name="Salanoubat M."/>
            <person name="Quetier F."/>
            <person name="Yu Y."/>
            <person name="Kim H.R."/>
            <person name="Rambo T."/>
            <person name="Currie J."/>
            <person name="Collura K."/>
            <person name="Luo M."/>
            <person name="Yang T."/>
            <person name="Ammiraju J.S.S."/>
            <person name="Engler F."/>
            <person name="Soderlund C."/>
            <person name="Wing R.A."/>
            <person name="Palmer L.E."/>
            <person name="de la Bastide M."/>
            <person name="Spiegel L."/>
            <person name="Nascimento L."/>
            <person name="Zutavern T."/>
            <person name="O'Shaughnessy A."/>
            <person name="Dike S."/>
            <person name="Dedhia N."/>
            <person name="Preston R."/>
            <person name="Balija V."/>
            <person name="McCombie W.R."/>
            <person name="Chow T."/>
            <person name="Chen H."/>
            <person name="Chung M."/>
            <person name="Chen C."/>
            <person name="Shaw J."/>
            <person name="Wu H."/>
            <person name="Hsiao K."/>
            <person name="Chao Y."/>
            <person name="Chu M."/>
            <person name="Cheng C."/>
            <person name="Hour A."/>
            <person name="Lee P."/>
            <person name="Lin S."/>
            <person name="Lin Y."/>
            <person name="Liou J."/>
            <person name="Liu S."/>
            <person name="Hsing Y."/>
            <person name="Raghuvanshi S."/>
            <person name="Mohanty A."/>
            <person name="Bharti A.K."/>
            <person name="Gaur A."/>
            <person name="Gupta V."/>
            <person name="Kumar D."/>
            <person name="Ravi V."/>
            <person name="Vij S."/>
            <person name="Kapur A."/>
            <person name="Khurana P."/>
            <person name="Khurana P."/>
            <person name="Khurana J.P."/>
            <person name="Tyagi A.K."/>
            <person name="Gaikwad K."/>
            <person name="Singh A."/>
            <person name="Dalal V."/>
            <person name="Srivastava S."/>
            <person name="Dixit A."/>
            <person name="Pal A.K."/>
            <person name="Ghazi I.A."/>
            <person name="Yadav M."/>
            <person name="Pandit A."/>
            <person name="Bhargava A."/>
            <person name="Sureshbabu K."/>
            <person name="Batra K."/>
            <person name="Sharma T.R."/>
            <person name="Mohapatra T."/>
            <person name="Singh N.K."/>
            <person name="Messing J."/>
            <person name="Nelson A.B."/>
            <person name="Fuks G."/>
            <person name="Kavchok S."/>
            <person name="Keizer G."/>
            <person name="Linton E."/>
            <person name="Llaca V."/>
            <person name="Song R."/>
            <person name="Tanyolac B."/>
            <person name="Young S."/>
            <person name="Ho-Il K."/>
            <person name="Hahn J.H."/>
            <person name="Sangsakoo G."/>
            <person name="Vanavichit A."/>
            <person name="de Mattos Luiz.A.T."/>
            <person name="Zimmer P.D."/>
            <person name="Malone G."/>
            <person name="Dellagostin O."/>
            <person name="de Oliveira A.C."/>
            <person name="Bevan M."/>
            <person name="Bancroft I."/>
            <person name="Minx P."/>
            <person name="Cordum H."/>
            <person name="Wilson R."/>
            <person name="Cheng Z."/>
            <person name="Jin W."/>
            <person name="Jiang J."/>
            <person name="Leong S.A."/>
            <person name="Iwama H."/>
            <person name="Gojobori T."/>
            <person name="Itoh T."/>
            <person name="Niimura Y."/>
            <person name="Fujii Y."/>
            <person name="Habara T."/>
            <person name="Sakai H."/>
            <person name="Sato Y."/>
            <person name="Wilson G."/>
            <person name="Kumar K."/>
            <person name="McCouch S."/>
            <person name="Juretic N."/>
            <person name="Hoen D."/>
            <person name="Wright S."/>
            <person name="Bruskiewich R."/>
            <person name="Bureau T."/>
            <person name="Miyao A."/>
            <person name="Hirochika H."/>
            <person name="Nishikawa T."/>
            <person name="Kadowaki K."/>
            <person name="Sugiura M."/>
            <person name="Burr B."/>
            <person name="Sasaki T."/>
        </authorList>
    </citation>
    <scope>NUCLEOTIDE SEQUENCE [LARGE SCALE GENOMIC DNA]</scope>
    <source>
        <strain evidence="2">cv. Nipponbare</strain>
    </source>
</reference>
<organism evidence="1 2">
    <name type="scientific">Oryza sativa subsp. japonica</name>
    <name type="common">Rice</name>
    <dbReference type="NCBI Taxonomy" id="39947"/>
    <lineage>
        <taxon>Eukaryota</taxon>
        <taxon>Viridiplantae</taxon>
        <taxon>Streptophyta</taxon>
        <taxon>Embryophyta</taxon>
        <taxon>Tracheophyta</taxon>
        <taxon>Spermatophyta</taxon>
        <taxon>Magnoliopsida</taxon>
        <taxon>Liliopsida</taxon>
        <taxon>Poales</taxon>
        <taxon>Poaceae</taxon>
        <taxon>BOP clade</taxon>
        <taxon>Oryzoideae</taxon>
        <taxon>Oryzeae</taxon>
        <taxon>Oryzinae</taxon>
        <taxon>Oryza</taxon>
        <taxon>Oryza sativa</taxon>
    </lineage>
</organism>
<reference evidence="2" key="2">
    <citation type="journal article" date="2008" name="Nucleic Acids Res.">
        <title>The rice annotation project database (RAP-DB): 2008 update.</title>
        <authorList>
            <consortium name="The rice annotation project (RAP)"/>
        </authorList>
    </citation>
    <scope>GENOME REANNOTATION</scope>
    <source>
        <strain evidence="2">cv. Nipponbare</strain>
    </source>
</reference>
<accession>Q5Z9V3</accession>